<dbReference type="Gene3D" id="1.10.3210.10">
    <property type="entry name" value="Hypothetical protein af1432"/>
    <property type="match status" value="1"/>
</dbReference>
<dbReference type="PATRIC" id="fig|1565605.3.peg.1497"/>
<dbReference type="PROSITE" id="PS51832">
    <property type="entry name" value="HD_GYP"/>
    <property type="match status" value="1"/>
</dbReference>
<reference evidence="2 3" key="1">
    <citation type="journal article" date="2015" name="Genome Announc.">
        <title>Complete Genome Sequence of a Novel Bacterium within the Family Rhodocyclaceae That Degrades Polycyclic Aromatic Hydrocarbons.</title>
        <authorList>
            <person name="Singleton D.R."/>
            <person name="Dickey A.N."/>
            <person name="Scholl E.H."/>
            <person name="Wright F.A."/>
            <person name="Aitken M.D."/>
        </authorList>
    </citation>
    <scope>NUCLEOTIDE SEQUENCE [LARGE SCALE GENOMIC DNA]</scope>
    <source>
        <strain evidence="3">PG1-Ca6</strain>
    </source>
</reference>
<dbReference type="InterPro" id="IPR052020">
    <property type="entry name" value="Cyclic_di-GMP/3'3'-cGAMP_PDE"/>
</dbReference>
<evidence type="ECO:0000313" key="3">
    <source>
        <dbReference type="Proteomes" id="UP000061603"/>
    </source>
</evidence>
<dbReference type="HOGENOM" id="CLU_000445_92_3_4"/>
<protein>
    <submittedName>
        <fullName evidence="2">Response regulator</fullName>
    </submittedName>
</protein>
<evidence type="ECO:0000259" key="1">
    <source>
        <dbReference type="PROSITE" id="PS51832"/>
    </source>
</evidence>
<accession>A0A0C5JLM5</accession>
<dbReference type="InterPro" id="IPR037522">
    <property type="entry name" value="HD_GYP_dom"/>
</dbReference>
<gene>
    <name evidence="2" type="ORF">PG1C_07110</name>
</gene>
<proteinExistence type="predicted"/>
<dbReference type="GO" id="GO:0008081">
    <property type="term" value="F:phosphoric diester hydrolase activity"/>
    <property type="evidence" value="ECO:0007669"/>
    <property type="project" value="UniProtKB-ARBA"/>
</dbReference>
<dbReference type="InterPro" id="IPR003607">
    <property type="entry name" value="HD/PDEase_dom"/>
</dbReference>
<organism evidence="2 3">
    <name type="scientific">Rugosibacter aromaticivorans</name>
    <dbReference type="NCBI Taxonomy" id="1565605"/>
    <lineage>
        <taxon>Bacteria</taxon>
        <taxon>Pseudomonadati</taxon>
        <taxon>Pseudomonadota</taxon>
        <taxon>Betaproteobacteria</taxon>
        <taxon>Nitrosomonadales</taxon>
        <taxon>Sterolibacteriaceae</taxon>
        <taxon>Rugosibacter</taxon>
    </lineage>
</organism>
<evidence type="ECO:0000313" key="2">
    <source>
        <dbReference type="EMBL" id="AJP48296.1"/>
    </source>
</evidence>
<dbReference type="CDD" id="cd00077">
    <property type="entry name" value="HDc"/>
    <property type="match status" value="1"/>
</dbReference>
<dbReference type="AlphaFoldDB" id="A0A0C5JLM5"/>
<sequence length="243" mass="27045">MSQSPVCSRCGTALGDRLFVRQGEACCCESCFLDSRLPSGRMRADDIYIGFVEALTETLDLREHETGLHSKRVACHTQVLARRFIDESERLRQITWGALLHDIGKIGIPDHILLKQAALTGDEWRVMQTHTDMGYRIVGHLPGMAEAADLVRCHEERFDGTGYPCGLRGASIPLGARLFAVIDTLDAMTSDRPYRQGVSFDVAKQEIVRLANVQFDPLAVEAFLAEEAILREMVALKCGPKER</sequence>
<name>A0A0C5JLM5_9PROT</name>
<dbReference type="Pfam" id="PF13487">
    <property type="entry name" value="HD_5"/>
    <property type="match status" value="1"/>
</dbReference>
<dbReference type="STRING" id="1565605.PG1C_07110"/>
<dbReference type="Proteomes" id="UP000061603">
    <property type="component" value="Chromosome"/>
</dbReference>
<dbReference type="PANTHER" id="PTHR45228:SF5">
    <property type="entry name" value="CYCLIC DI-GMP PHOSPHODIESTERASE VC_1348-RELATED"/>
    <property type="match status" value="1"/>
</dbReference>
<dbReference type="PANTHER" id="PTHR45228">
    <property type="entry name" value="CYCLIC DI-GMP PHOSPHODIESTERASE TM_0186-RELATED"/>
    <property type="match status" value="1"/>
</dbReference>
<dbReference type="SUPFAM" id="SSF109604">
    <property type="entry name" value="HD-domain/PDEase-like"/>
    <property type="match status" value="1"/>
</dbReference>
<dbReference type="EMBL" id="CP010554">
    <property type="protein sequence ID" value="AJP48296.1"/>
    <property type="molecule type" value="Genomic_DNA"/>
</dbReference>
<keyword evidence="3" id="KW-1185">Reference proteome</keyword>
<feature type="domain" description="HD-GYP" evidence="1">
    <location>
        <begin position="44"/>
        <end position="239"/>
    </location>
</feature>
<dbReference type="KEGG" id="rbu:PG1C_07110"/>
<dbReference type="SMART" id="SM00471">
    <property type="entry name" value="HDc"/>
    <property type="match status" value="1"/>
</dbReference>